<organism evidence="5 6">
    <name type="scientific">Parastrongyloides trichosuri</name>
    <name type="common">Possum-specific nematode worm</name>
    <dbReference type="NCBI Taxonomy" id="131310"/>
    <lineage>
        <taxon>Eukaryota</taxon>
        <taxon>Metazoa</taxon>
        <taxon>Ecdysozoa</taxon>
        <taxon>Nematoda</taxon>
        <taxon>Chromadorea</taxon>
        <taxon>Rhabditida</taxon>
        <taxon>Tylenchina</taxon>
        <taxon>Panagrolaimomorpha</taxon>
        <taxon>Strongyloidoidea</taxon>
        <taxon>Strongyloididae</taxon>
        <taxon>Parastrongyloides</taxon>
    </lineage>
</organism>
<dbReference type="Gene3D" id="3.80.10.10">
    <property type="entry name" value="Ribonuclease Inhibitor"/>
    <property type="match status" value="1"/>
</dbReference>
<dbReference type="WBParaSite" id="PTRK_0000575900.1">
    <property type="protein sequence ID" value="PTRK_0000575900.1"/>
    <property type="gene ID" value="PTRK_0000575900"/>
</dbReference>
<dbReference type="STRING" id="131310.A0A0N4ZDV3"/>
<evidence type="ECO:0000256" key="1">
    <source>
        <dbReference type="ARBA" id="ARBA00022614"/>
    </source>
</evidence>
<dbReference type="InterPro" id="IPR003591">
    <property type="entry name" value="Leu-rich_rpt_typical-subtyp"/>
</dbReference>
<dbReference type="SUPFAM" id="SSF47576">
    <property type="entry name" value="Calponin-homology domain, CH-domain"/>
    <property type="match status" value="1"/>
</dbReference>
<dbReference type="PROSITE" id="PS50021">
    <property type="entry name" value="CH"/>
    <property type="match status" value="1"/>
</dbReference>
<evidence type="ECO:0000313" key="6">
    <source>
        <dbReference type="WBParaSite" id="PTRK_0000575900.1"/>
    </source>
</evidence>
<evidence type="ECO:0000259" key="4">
    <source>
        <dbReference type="PROSITE" id="PS50021"/>
    </source>
</evidence>
<protein>
    <submittedName>
        <fullName evidence="6">Calponin-homology (CH) domain-containing protein</fullName>
    </submittedName>
</protein>
<feature type="compositionally biased region" description="Polar residues" evidence="3">
    <location>
        <begin position="608"/>
        <end position="620"/>
    </location>
</feature>
<dbReference type="GO" id="GO:0005737">
    <property type="term" value="C:cytoplasm"/>
    <property type="evidence" value="ECO:0007669"/>
    <property type="project" value="TreeGrafter"/>
</dbReference>
<dbReference type="InterPro" id="IPR001611">
    <property type="entry name" value="Leu-rich_rpt"/>
</dbReference>
<dbReference type="PANTHER" id="PTHR48051">
    <property type="match status" value="1"/>
</dbReference>
<feature type="compositionally biased region" description="Low complexity" evidence="3">
    <location>
        <begin position="623"/>
        <end position="644"/>
    </location>
</feature>
<evidence type="ECO:0000313" key="5">
    <source>
        <dbReference type="Proteomes" id="UP000038045"/>
    </source>
</evidence>
<dbReference type="PROSITE" id="PS51450">
    <property type="entry name" value="LRR"/>
    <property type="match status" value="2"/>
</dbReference>
<keyword evidence="1" id="KW-0433">Leucine-rich repeat</keyword>
<feature type="compositionally biased region" description="Low complexity" evidence="3">
    <location>
        <begin position="505"/>
        <end position="524"/>
    </location>
</feature>
<reference evidence="6" key="1">
    <citation type="submission" date="2017-02" db="UniProtKB">
        <authorList>
            <consortium name="WormBaseParasite"/>
        </authorList>
    </citation>
    <scope>IDENTIFICATION</scope>
</reference>
<keyword evidence="5" id="KW-1185">Reference proteome</keyword>
<sequence length="776" mass="85992">MKGNEGFYKFWTLLTPFKTATWLSTRKRTAGSNGSANPLITSSTPNVSSTNNLSNILTGRTNFNHSLTFLQSNIKNPFITSPDKCSPNHSTPIENIIQDAHYSGSLCLKNKKLNEFPDFYAGKYSLEDVVFVDLTDNRLTEVPEIIIEKMKLLETLILAKNLIKTLPNIMKGFNSLTYLDLSSNNLSTIPSSIFSLPLQILLLSNNKIDTISSDIVQIAHTIQEIDFSKNRITSITSNISLLKQLRKLNLRCNRLGALPSEMASLNLYYLDISANRLTHIPVEFCSMSSLIHFHTLDNPLLSPPIEIALKGREHIFKYLQSAISSDVNYRGNYTDWSTNRNSFINATIRRPKNAEKVAAKAKRFAALNSSDSGYTSTGDDQRHSYDMDFSRNSLASIDENNKKEIVVPKSDSNGTLSNEDEGVDLSHVPREGRKLKLIEEVMKSCEEEYDNNKKLTNNNDIQMETSIYTKLASVTVTDSTYIRPPNIIVKDKECKSDENQDSVIESTSPSTSESHSSLSESMTPPSSPDVVNNDNNGIVLIDSSNVKEISNLPVTTNLPQANNIARSIKAPVKKSPPMKFQSKLSPPTQPKSTLLVKKDSTVSKLVRPTTTSQLARTSKLTPPRKSVSSATSSSTTTPSTPQSPSKDESNIENMKKLLGSKISAIIKEEEISKQLSSGILLCNYINKIKPRTIPVVMAPLTPTQPLPTIKAKKNADNFVNASKKLGLQENQLCTSDDIVTRKNLNQIALTVISLNNLYGRKDDIKNGNNKKITHIS</sequence>
<dbReference type="InterPro" id="IPR032675">
    <property type="entry name" value="LRR_dom_sf"/>
</dbReference>
<dbReference type="SUPFAM" id="SSF52058">
    <property type="entry name" value="L domain-like"/>
    <property type="match status" value="1"/>
</dbReference>
<dbReference type="PANTHER" id="PTHR48051:SF21">
    <property type="entry name" value="CALPONIN-HOMOLOGY (CH) DOMAIN-CONTAINING PROTEIN"/>
    <property type="match status" value="1"/>
</dbReference>
<dbReference type="Proteomes" id="UP000038045">
    <property type="component" value="Unplaced"/>
</dbReference>
<feature type="region of interest" description="Disordered" evidence="3">
    <location>
        <begin position="492"/>
        <end position="536"/>
    </location>
</feature>
<name>A0A0N4ZDV3_PARTI</name>
<dbReference type="SMART" id="SM00369">
    <property type="entry name" value="LRR_TYP"/>
    <property type="match status" value="6"/>
</dbReference>
<accession>A0A0N4ZDV3</accession>
<dbReference type="AlphaFoldDB" id="A0A0N4ZDV3"/>
<dbReference type="Pfam" id="PF00307">
    <property type="entry name" value="CH"/>
    <property type="match status" value="1"/>
</dbReference>
<evidence type="ECO:0000256" key="3">
    <source>
        <dbReference type="SAM" id="MobiDB-lite"/>
    </source>
</evidence>
<proteinExistence type="predicted"/>
<dbReference type="Gene3D" id="1.10.418.10">
    <property type="entry name" value="Calponin-like domain"/>
    <property type="match status" value="1"/>
</dbReference>
<evidence type="ECO:0000256" key="2">
    <source>
        <dbReference type="ARBA" id="ARBA00022737"/>
    </source>
</evidence>
<dbReference type="InterPro" id="IPR050216">
    <property type="entry name" value="LRR_domain-containing"/>
</dbReference>
<feature type="domain" description="Calponin-homology (CH)" evidence="4">
    <location>
        <begin position="644"/>
        <end position="762"/>
    </location>
</feature>
<dbReference type="SMART" id="SM00033">
    <property type="entry name" value="CH"/>
    <property type="match status" value="1"/>
</dbReference>
<feature type="compositionally biased region" description="Polar residues" evidence="3">
    <location>
        <begin position="582"/>
        <end position="592"/>
    </location>
</feature>
<keyword evidence="2" id="KW-0677">Repeat</keyword>
<feature type="region of interest" description="Disordered" evidence="3">
    <location>
        <begin position="569"/>
        <end position="651"/>
    </location>
</feature>
<feature type="region of interest" description="Disordered" evidence="3">
    <location>
        <begin position="400"/>
        <end position="423"/>
    </location>
</feature>
<dbReference type="Pfam" id="PF13855">
    <property type="entry name" value="LRR_8"/>
    <property type="match status" value="2"/>
</dbReference>
<dbReference type="InterPro" id="IPR001715">
    <property type="entry name" value="CH_dom"/>
</dbReference>
<dbReference type="InterPro" id="IPR036872">
    <property type="entry name" value="CH_dom_sf"/>
</dbReference>